<comment type="similarity">
    <text evidence="2">Belongs to the ACC deaminase/D-cysteine desulfhydrase family.</text>
</comment>
<comment type="cofactor">
    <cofactor evidence="1">
        <name>pyridoxal 5'-phosphate</name>
        <dbReference type="ChEBI" id="CHEBI:597326"/>
    </cofactor>
</comment>
<dbReference type="InterPro" id="IPR027278">
    <property type="entry name" value="ACCD_DCysDesulf"/>
</dbReference>
<organism evidence="5 6">
    <name type="scientific">Algoriphagus oliviformis</name>
    <dbReference type="NCBI Taxonomy" id="2811231"/>
    <lineage>
        <taxon>Bacteria</taxon>
        <taxon>Pseudomonadati</taxon>
        <taxon>Bacteroidota</taxon>
        <taxon>Cytophagia</taxon>
        <taxon>Cytophagales</taxon>
        <taxon>Cyclobacteriaceae</taxon>
        <taxon>Algoriphagus</taxon>
    </lineage>
</organism>
<dbReference type="InterPro" id="IPR001926">
    <property type="entry name" value="TrpB-like_PALP"/>
</dbReference>
<protein>
    <submittedName>
        <fullName evidence="5">Pyridoxal-phosphate dependent enzyme</fullName>
    </submittedName>
</protein>
<sequence length="305" mass="33371">MLLPQPFTIQPISHALLAEKGVKLAVMRLDQIHAAVSGNKFFKLKYNLEAAKESGKSTVLTFGGAFSNHIYATASAARSEGLQSIGVIRGKDVDLENPTLRHAQKMGMKLHLVDRDSYRKKDSPEFLDLLKKEFGDFYLVPEGGTNALAIRGTSEILGKEHSEFSHVCVSIGTGGTFAGLASAMENHQTLLGFSSLKGDFIHGEINALLEKHEIKPRGELAIRSDYHFGGYAKTKPELIAFMTWFYAEFGVPLDPIYTGKLAFGLWDLVGKGHFPKNSHILMIHTGGLQGNAGFAEKTGIELPRT</sequence>
<dbReference type="SUPFAM" id="SSF53686">
    <property type="entry name" value="Tryptophan synthase beta subunit-like PLP-dependent enzymes"/>
    <property type="match status" value="1"/>
</dbReference>
<keyword evidence="3" id="KW-0663">Pyridoxal phosphate</keyword>
<dbReference type="RefSeq" id="WP_206576350.1">
    <property type="nucleotide sequence ID" value="NZ_JAFKCT010000001.1"/>
</dbReference>
<evidence type="ECO:0000256" key="1">
    <source>
        <dbReference type="ARBA" id="ARBA00001933"/>
    </source>
</evidence>
<name>A0ABS3BXF6_9BACT</name>
<evidence type="ECO:0000313" key="6">
    <source>
        <dbReference type="Proteomes" id="UP000664317"/>
    </source>
</evidence>
<accession>A0ABS3BXF6</accession>
<dbReference type="InterPro" id="IPR036052">
    <property type="entry name" value="TrpB-like_PALP_sf"/>
</dbReference>
<dbReference type="PANTHER" id="PTHR43780:SF2">
    <property type="entry name" value="1-AMINOCYCLOPROPANE-1-CARBOXYLATE DEAMINASE-RELATED"/>
    <property type="match status" value="1"/>
</dbReference>
<gene>
    <name evidence="5" type="ORF">J0A68_01180</name>
</gene>
<evidence type="ECO:0000259" key="4">
    <source>
        <dbReference type="Pfam" id="PF00291"/>
    </source>
</evidence>
<evidence type="ECO:0000313" key="5">
    <source>
        <dbReference type="EMBL" id="MBN7809547.1"/>
    </source>
</evidence>
<dbReference type="PANTHER" id="PTHR43780">
    <property type="entry name" value="1-AMINOCYCLOPROPANE-1-CARBOXYLATE DEAMINASE-RELATED"/>
    <property type="match status" value="1"/>
</dbReference>
<proteinExistence type="inferred from homology"/>
<dbReference type="EMBL" id="JAFKCT010000001">
    <property type="protein sequence ID" value="MBN7809547.1"/>
    <property type="molecule type" value="Genomic_DNA"/>
</dbReference>
<dbReference type="Gene3D" id="3.40.50.1100">
    <property type="match status" value="2"/>
</dbReference>
<reference evidence="5 6" key="1">
    <citation type="submission" date="2021-03" db="EMBL/GenBank/DDBJ databases">
        <title>novel species isolated from a fishpond in China.</title>
        <authorList>
            <person name="Lu H."/>
            <person name="Cai Z."/>
        </authorList>
    </citation>
    <scope>NUCLEOTIDE SEQUENCE [LARGE SCALE GENOMIC DNA]</scope>
    <source>
        <strain evidence="5 6">H41</strain>
    </source>
</reference>
<keyword evidence="6" id="KW-1185">Reference proteome</keyword>
<evidence type="ECO:0000256" key="2">
    <source>
        <dbReference type="ARBA" id="ARBA00008639"/>
    </source>
</evidence>
<dbReference type="PIRSF" id="PIRSF006278">
    <property type="entry name" value="ACCD_DCysDesulf"/>
    <property type="match status" value="1"/>
</dbReference>
<feature type="domain" description="Tryptophan synthase beta chain-like PALP" evidence="4">
    <location>
        <begin position="16"/>
        <end position="286"/>
    </location>
</feature>
<evidence type="ECO:0000256" key="3">
    <source>
        <dbReference type="ARBA" id="ARBA00022898"/>
    </source>
</evidence>
<dbReference type="Proteomes" id="UP000664317">
    <property type="component" value="Unassembled WGS sequence"/>
</dbReference>
<comment type="caution">
    <text evidence="5">The sequence shown here is derived from an EMBL/GenBank/DDBJ whole genome shotgun (WGS) entry which is preliminary data.</text>
</comment>
<dbReference type="Pfam" id="PF00291">
    <property type="entry name" value="PALP"/>
    <property type="match status" value="1"/>
</dbReference>